<comment type="caution">
    <text evidence="2">The sequence shown here is derived from an EMBL/GenBank/DDBJ whole genome shotgun (WGS) entry which is preliminary data.</text>
</comment>
<accession>A0ABV7GVP4</accession>
<keyword evidence="1" id="KW-1133">Transmembrane helix</keyword>
<evidence type="ECO:0008006" key="4">
    <source>
        <dbReference type="Google" id="ProtNLM"/>
    </source>
</evidence>
<feature type="transmembrane region" description="Helical" evidence="1">
    <location>
        <begin position="12"/>
        <end position="32"/>
    </location>
</feature>
<keyword evidence="1" id="KW-0812">Transmembrane</keyword>
<reference evidence="3" key="1">
    <citation type="journal article" date="2019" name="Int. J. Syst. Evol. Microbiol.">
        <title>The Global Catalogue of Microorganisms (GCM) 10K type strain sequencing project: providing services to taxonomists for standard genome sequencing and annotation.</title>
        <authorList>
            <consortium name="The Broad Institute Genomics Platform"/>
            <consortium name="The Broad Institute Genome Sequencing Center for Infectious Disease"/>
            <person name="Wu L."/>
            <person name="Ma J."/>
        </authorList>
    </citation>
    <scope>NUCLEOTIDE SEQUENCE [LARGE SCALE GENOMIC DNA]</scope>
    <source>
        <strain evidence="3">KCTC 52366</strain>
    </source>
</reference>
<proteinExistence type="predicted"/>
<evidence type="ECO:0000313" key="2">
    <source>
        <dbReference type="EMBL" id="MFC3145728.1"/>
    </source>
</evidence>
<organism evidence="2 3">
    <name type="scientific">Psychromarinibacter halotolerans</name>
    <dbReference type="NCBI Taxonomy" id="1775175"/>
    <lineage>
        <taxon>Bacteria</taxon>
        <taxon>Pseudomonadati</taxon>
        <taxon>Pseudomonadota</taxon>
        <taxon>Alphaproteobacteria</taxon>
        <taxon>Rhodobacterales</taxon>
        <taxon>Paracoccaceae</taxon>
        <taxon>Psychromarinibacter</taxon>
    </lineage>
</organism>
<evidence type="ECO:0000256" key="1">
    <source>
        <dbReference type="SAM" id="Phobius"/>
    </source>
</evidence>
<dbReference type="EMBL" id="JBHRTB010000010">
    <property type="protein sequence ID" value="MFC3145728.1"/>
    <property type="molecule type" value="Genomic_DNA"/>
</dbReference>
<keyword evidence="3" id="KW-1185">Reference proteome</keyword>
<dbReference type="Proteomes" id="UP001595632">
    <property type="component" value="Unassembled WGS sequence"/>
</dbReference>
<dbReference type="RefSeq" id="WP_275632677.1">
    <property type="nucleotide sequence ID" value="NZ_JARGYD010000003.1"/>
</dbReference>
<name>A0ABV7GVP4_9RHOB</name>
<evidence type="ECO:0000313" key="3">
    <source>
        <dbReference type="Proteomes" id="UP001595632"/>
    </source>
</evidence>
<keyword evidence="1" id="KW-0472">Membrane</keyword>
<gene>
    <name evidence="2" type="ORF">ACFOGP_23600</name>
</gene>
<feature type="transmembrane region" description="Helical" evidence="1">
    <location>
        <begin position="38"/>
        <end position="58"/>
    </location>
</feature>
<sequence length="171" mass="18907">MSFIRPELKQKFWRWREVLLGVFIACCGMLWAVTESGVLAAIGTSLAIVGALITFAGFQRTRFRVGSDGPGVVTVDERQVTYYGPLDGGSVSIDSLVRVELDPAAKPHAVWALTDSTGLTVEIPTQARNAEMLFDVFSALDGIRTENMLAQLRSNPTERVRIWDAGRRRLH</sequence>
<protein>
    <recommendedName>
        <fullName evidence="4">YcxB-like protein</fullName>
    </recommendedName>
</protein>